<evidence type="ECO:0000313" key="5">
    <source>
        <dbReference type="Proteomes" id="UP000683428"/>
    </source>
</evidence>
<reference evidence="4" key="1">
    <citation type="submission" date="2020-11" db="EMBL/GenBank/DDBJ databases">
        <title>Azospira inquinata sp. nov.</title>
        <authorList>
            <person name="Moe W.M."/>
            <person name="Mikes M.C."/>
        </authorList>
    </citation>
    <scope>NUCLEOTIDE SEQUENCE</scope>
    <source>
        <strain evidence="4">Azo-3</strain>
    </source>
</reference>
<organism evidence="4 5">
    <name type="scientific">Azospira inquinata</name>
    <dbReference type="NCBI Taxonomy" id="2785627"/>
    <lineage>
        <taxon>Bacteria</taxon>
        <taxon>Pseudomonadati</taxon>
        <taxon>Pseudomonadota</taxon>
        <taxon>Betaproteobacteria</taxon>
        <taxon>Rhodocyclales</taxon>
        <taxon>Rhodocyclaceae</taxon>
        <taxon>Azospira</taxon>
    </lineage>
</organism>
<feature type="transmembrane region" description="Helical" evidence="3">
    <location>
        <begin position="121"/>
        <end position="144"/>
    </location>
</feature>
<keyword evidence="5" id="KW-1185">Reference proteome</keyword>
<dbReference type="AlphaFoldDB" id="A0A975SP19"/>
<protein>
    <recommendedName>
        <fullName evidence="6">Glycosyltransferase RgtA/B/C/D-like domain-containing protein</fullName>
    </recommendedName>
</protein>
<proteinExistence type="predicted"/>
<feature type="transmembrane region" description="Helical" evidence="3">
    <location>
        <begin position="173"/>
        <end position="203"/>
    </location>
</feature>
<name>A0A975SP19_9RHOO</name>
<keyword evidence="3" id="KW-0472">Membrane</keyword>
<evidence type="ECO:0000256" key="1">
    <source>
        <dbReference type="ARBA" id="ARBA00022737"/>
    </source>
</evidence>
<feature type="transmembrane region" description="Helical" evidence="3">
    <location>
        <begin position="15"/>
        <end position="33"/>
    </location>
</feature>
<feature type="transmembrane region" description="Helical" evidence="3">
    <location>
        <begin position="150"/>
        <end position="166"/>
    </location>
</feature>
<keyword evidence="3" id="KW-0812">Transmembrane</keyword>
<gene>
    <name evidence="4" type="ORF">Azoinq_04755</name>
</gene>
<keyword evidence="2" id="KW-0802">TPR repeat</keyword>
<dbReference type="Proteomes" id="UP000683428">
    <property type="component" value="Chromosome"/>
</dbReference>
<feature type="transmembrane region" description="Helical" evidence="3">
    <location>
        <begin position="331"/>
        <end position="350"/>
    </location>
</feature>
<evidence type="ECO:0000313" key="4">
    <source>
        <dbReference type="EMBL" id="QWT49918.1"/>
    </source>
</evidence>
<feature type="transmembrane region" description="Helical" evidence="3">
    <location>
        <begin position="398"/>
        <end position="419"/>
    </location>
</feature>
<evidence type="ECO:0000256" key="2">
    <source>
        <dbReference type="ARBA" id="ARBA00022803"/>
    </source>
</evidence>
<keyword evidence="3" id="KW-1133">Transmembrane helix</keyword>
<dbReference type="KEGG" id="aiq:Azoinq_04755"/>
<dbReference type="PANTHER" id="PTHR44227">
    <property type="match status" value="1"/>
</dbReference>
<feature type="transmembrane region" description="Helical" evidence="3">
    <location>
        <begin position="226"/>
        <end position="249"/>
    </location>
</feature>
<dbReference type="InterPro" id="IPR052346">
    <property type="entry name" value="O-mannosyl-transferase_TMTC"/>
</dbReference>
<feature type="transmembrane region" description="Helical" evidence="3">
    <location>
        <begin position="362"/>
        <end position="378"/>
    </location>
</feature>
<keyword evidence="1" id="KW-0677">Repeat</keyword>
<dbReference type="PANTHER" id="PTHR44227:SF3">
    <property type="entry name" value="PROTEIN O-MANNOSYL-TRANSFERASE TMTC4"/>
    <property type="match status" value="1"/>
</dbReference>
<dbReference type="RefSeq" id="WP_216131720.1">
    <property type="nucleotide sequence ID" value="NZ_CP064782.1"/>
</dbReference>
<dbReference type="EMBL" id="CP064782">
    <property type="protein sequence ID" value="QWT49918.1"/>
    <property type="molecule type" value="Genomic_DNA"/>
</dbReference>
<feature type="transmembrane region" description="Helical" evidence="3">
    <location>
        <begin position="303"/>
        <end position="319"/>
    </location>
</feature>
<feature type="transmembrane region" description="Helical" evidence="3">
    <location>
        <begin position="93"/>
        <end position="114"/>
    </location>
</feature>
<evidence type="ECO:0008006" key="6">
    <source>
        <dbReference type="Google" id="ProtNLM"/>
    </source>
</evidence>
<accession>A0A975SP19</accession>
<sequence length="615" mass="66685">MSSILENPFVARHRVLLGLALCLFMVLFSYWGVWDYGYVWDDYTFFLKGDTFRSFRHFWPTLGAPLVLSADYYRPLALASFFPEGVWGGLNPAIPHVTNLVLHLASTALLFDFIRRSGASLLGAILGALFFGLHPALVEAVAWISGRFDLMATFFLLLGLWAWRLTRGRWTSVVVLCLGFFLAAFCKESVAPFPLLMVGLVFLDQRRGGLSLKAALGRSLLPQWRLWLGLLVTGLAYLAIRYGVLGYLLHPVRQIPQGAGTPWQHALLVGKSLMAYCRTMVFPFASVSPVHSTLLPIAAHDRWALGALIGALVLPWVLLGGVARNGPWGRIAGYSLLALVAVVPVINLRPMTIADSFYQDRFLMLPAVFFALAVAAWVDGPVAAGAETRRQAFTYAKLLVAGLWLMGAAYTVSVTAPLWQRDLTLWTWAQLDNPDSGYVAINRAMGFLQLAKGKEGEASLAEFAQQHPGNFPVLAKMIAMELGRNDLNAAAHSCDQVLALGGKAAIPAPLKGTCLNLQGINLGLAGKGAAAEAKLRAALQVLPGEPVTRRLLGNTLLARGKTEEACRYLALAARGTRTPAEKEKKSGAEEALAALTKALAKAEGQKAPDLKVCQP</sequence>
<evidence type="ECO:0000256" key="3">
    <source>
        <dbReference type="SAM" id="Phobius"/>
    </source>
</evidence>